<keyword evidence="2" id="KW-1185">Reference proteome</keyword>
<gene>
    <name evidence="1" type="ORF">O181_106695</name>
</gene>
<dbReference type="AlphaFoldDB" id="A0A9Q3JT00"/>
<name>A0A9Q3JT00_9BASI</name>
<reference evidence="1" key="1">
    <citation type="submission" date="2021-03" db="EMBL/GenBank/DDBJ databases">
        <title>Draft genome sequence of rust myrtle Austropuccinia psidii MF-1, a brazilian biotype.</title>
        <authorList>
            <person name="Quecine M.C."/>
            <person name="Pachon D.M.R."/>
            <person name="Bonatelli M.L."/>
            <person name="Correr F.H."/>
            <person name="Franceschini L.M."/>
            <person name="Leite T.F."/>
            <person name="Margarido G.R.A."/>
            <person name="Almeida C.A."/>
            <person name="Ferrarezi J.A."/>
            <person name="Labate C.A."/>
        </authorList>
    </citation>
    <scope>NUCLEOTIDE SEQUENCE</scope>
    <source>
        <strain evidence="1">MF-1</strain>
    </source>
</reference>
<comment type="caution">
    <text evidence="1">The sequence shown here is derived from an EMBL/GenBank/DDBJ whole genome shotgun (WGS) entry which is preliminary data.</text>
</comment>
<dbReference type="OrthoDB" id="2507171at2759"/>
<accession>A0A9Q3JT00</accession>
<evidence type="ECO:0000313" key="1">
    <source>
        <dbReference type="EMBL" id="MBW0566980.1"/>
    </source>
</evidence>
<proteinExistence type="predicted"/>
<dbReference type="EMBL" id="AVOT02080008">
    <property type="protein sequence ID" value="MBW0566980.1"/>
    <property type="molecule type" value="Genomic_DNA"/>
</dbReference>
<dbReference type="Proteomes" id="UP000765509">
    <property type="component" value="Unassembled WGS sequence"/>
</dbReference>
<evidence type="ECO:0000313" key="2">
    <source>
        <dbReference type="Proteomes" id="UP000765509"/>
    </source>
</evidence>
<sequence>MQEYRGNMTIVHKDGNIHKNSYLLSIWPLPNDIKNPAYVPEETFPQIPIEGISVTDLHTTFFEEIRNIHTQDNDHIILFQLLTNHLTDNSLIQSLDEIFKRSYDEGIFYLPEGIIHHGTKDTCFMKVVDRSLINLVLRNARTSPSQETYLRKEKERKLRPAYGGLCGKRMFQNIEKPVTDVKKQINPLQKYLDI</sequence>
<organism evidence="1 2">
    <name type="scientific">Austropuccinia psidii MF-1</name>
    <dbReference type="NCBI Taxonomy" id="1389203"/>
    <lineage>
        <taxon>Eukaryota</taxon>
        <taxon>Fungi</taxon>
        <taxon>Dikarya</taxon>
        <taxon>Basidiomycota</taxon>
        <taxon>Pucciniomycotina</taxon>
        <taxon>Pucciniomycetes</taxon>
        <taxon>Pucciniales</taxon>
        <taxon>Sphaerophragmiaceae</taxon>
        <taxon>Austropuccinia</taxon>
    </lineage>
</organism>
<protein>
    <submittedName>
        <fullName evidence="1">Uncharacterized protein</fullName>
    </submittedName>
</protein>